<dbReference type="KEGG" id="fgi:OP10G_0361"/>
<protein>
    <submittedName>
        <fullName evidence="1">Uncharacterized protein</fullName>
    </submittedName>
</protein>
<dbReference type="HOGENOM" id="CLU_3183931_0_0_0"/>
<dbReference type="AlphaFoldDB" id="A0A068NQ47"/>
<evidence type="ECO:0000313" key="2">
    <source>
        <dbReference type="Proteomes" id="UP000027982"/>
    </source>
</evidence>
<dbReference type="STRING" id="661478.OP10G_0361"/>
<organism evidence="1 2">
    <name type="scientific">Fimbriimonas ginsengisoli Gsoil 348</name>
    <dbReference type="NCBI Taxonomy" id="661478"/>
    <lineage>
        <taxon>Bacteria</taxon>
        <taxon>Bacillati</taxon>
        <taxon>Armatimonadota</taxon>
        <taxon>Fimbriimonadia</taxon>
        <taxon>Fimbriimonadales</taxon>
        <taxon>Fimbriimonadaceae</taxon>
        <taxon>Fimbriimonas</taxon>
    </lineage>
</organism>
<name>A0A068NQ47_FIMGI</name>
<dbReference type="RefSeq" id="WP_158409111.1">
    <property type="nucleotide sequence ID" value="NZ_CP007139.1"/>
</dbReference>
<accession>A0A068NQ47</accession>
<keyword evidence="2" id="KW-1185">Reference proteome</keyword>
<sequence length="46" mass="4900">MAILALVMLRGVKSGPQVEGVESMPPEVRKAFMGAHKGAPETPPKR</sequence>
<proteinExistence type="predicted"/>
<evidence type="ECO:0000313" key="1">
    <source>
        <dbReference type="EMBL" id="AIE83729.1"/>
    </source>
</evidence>
<dbReference type="EMBL" id="CP007139">
    <property type="protein sequence ID" value="AIE83729.1"/>
    <property type="molecule type" value="Genomic_DNA"/>
</dbReference>
<reference evidence="1 2" key="1">
    <citation type="journal article" date="2014" name="PLoS ONE">
        <title>The first complete genome sequence of the class fimbriimonadia in the phylum armatimonadetes.</title>
        <authorList>
            <person name="Hu Z.Y."/>
            <person name="Wang Y.Z."/>
            <person name="Im W.T."/>
            <person name="Wang S.Y."/>
            <person name="Zhao G.P."/>
            <person name="Zheng H.J."/>
            <person name="Quan Z.X."/>
        </authorList>
    </citation>
    <scope>NUCLEOTIDE SEQUENCE [LARGE SCALE GENOMIC DNA]</scope>
    <source>
        <strain evidence="1">Gsoil 348</strain>
    </source>
</reference>
<gene>
    <name evidence="1" type="ORF">OP10G_0361</name>
</gene>
<dbReference type="Proteomes" id="UP000027982">
    <property type="component" value="Chromosome"/>
</dbReference>